<sequence>MAKTKTAKNKQPEKEQNEATSFDQQPTSAKDSSAGKRRKEKLTQDQNDAYIEIPDVSDIPGQENIINAGVPGAMSDTTIASDDEEGIRDGKDILAEDDNVDIVMGTEADVTEEDLVLLGDPDQDMDMSEDELVRKEGLDDTDFDGDPLNEAAVDEASTGDDLDMPEEDNEDARKYVDDEENDYYSLGSGDKDALNEGRRDE</sequence>
<evidence type="ECO:0000313" key="3">
    <source>
        <dbReference type="Proteomes" id="UP000306918"/>
    </source>
</evidence>
<gene>
    <name evidence="2" type="ORF">FAM09_23870</name>
</gene>
<proteinExistence type="predicted"/>
<dbReference type="OrthoDB" id="678582at2"/>
<comment type="caution">
    <text evidence="2">The sequence shown here is derived from an EMBL/GenBank/DDBJ whole genome shotgun (WGS) entry which is preliminary data.</text>
</comment>
<dbReference type="EMBL" id="STFF01000008">
    <property type="protein sequence ID" value="THU34062.1"/>
    <property type="molecule type" value="Genomic_DNA"/>
</dbReference>
<keyword evidence="3" id="KW-1185">Reference proteome</keyword>
<dbReference type="Proteomes" id="UP000306918">
    <property type="component" value="Unassembled WGS sequence"/>
</dbReference>
<feature type="compositionally biased region" description="Polar residues" evidence="1">
    <location>
        <begin position="18"/>
        <end position="31"/>
    </location>
</feature>
<evidence type="ECO:0000313" key="2">
    <source>
        <dbReference type="EMBL" id="THU34062.1"/>
    </source>
</evidence>
<feature type="region of interest" description="Disordered" evidence="1">
    <location>
        <begin position="117"/>
        <end position="201"/>
    </location>
</feature>
<accession>A0A4S8HM71</accession>
<feature type="compositionally biased region" description="Basic and acidic residues" evidence="1">
    <location>
        <begin position="189"/>
        <end position="201"/>
    </location>
</feature>
<dbReference type="RefSeq" id="WP_136579678.1">
    <property type="nucleotide sequence ID" value="NZ_STFF01000008.1"/>
</dbReference>
<reference evidence="2 3" key="1">
    <citation type="submission" date="2019-04" db="EMBL/GenBank/DDBJ databases">
        <title>Niastella caeni sp. nov., isolated from activated sludge.</title>
        <authorList>
            <person name="Sheng M."/>
        </authorList>
    </citation>
    <scope>NUCLEOTIDE SEQUENCE [LARGE SCALE GENOMIC DNA]</scope>
    <source>
        <strain evidence="2 3">HX-2-15</strain>
    </source>
</reference>
<feature type="compositionally biased region" description="Acidic residues" evidence="1">
    <location>
        <begin position="157"/>
        <end position="170"/>
    </location>
</feature>
<feature type="region of interest" description="Disordered" evidence="1">
    <location>
        <begin position="1"/>
        <end position="88"/>
    </location>
</feature>
<name>A0A4S8HM71_9BACT</name>
<evidence type="ECO:0000256" key="1">
    <source>
        <dbReference type="SAM" id="MobiDB-lite"/>
    </source>
</evidence>
<dbReference type="AlphaFoldDB" id="A0A4S8HM71"/>
<organism evidence="2 3">
    <name type="scientific">Niastella caeni</name>
    <dbReference type="NCBI Taxonomy" id="2569763"/>
    <lineage>
        <taxon>Bacteria</taxon>
        <taxon>Pseudomonadati</taxon>
        <taxon>Bacteroidota</taxon>
        <taxon>Chitinophagia</taxon>
        <taxon>Chitinophagales</taxon>
        <taxon>Chitinophagaceae</taxon>
        <taxon>Niastella</taxon>
    </lineage>
</organism>
<protein>
    <submittedName>
        <fullName evidence="2">Uncharacterized protein</fullName>
    </submittedName>
</protein>
<feature type="compositionally biased region" description="Acidic residues" evidence="1">
    <location>
        <begin position="117"/>
        <end position="130"/>
    </location>
</feature>